<dbReference type="AlphaFoldDB" id="F4RG08"/>
<dbReference type="GeneID" id="18933553"/>
<gene>
    <name evidence="2" type="ORF">MELLADRAFT_84646</name>
</gene>
<dbReference type="VEuPathDB" id="FungiDB:MELLADRAFT_84646"/>
<dbReference type="HOGENOM" id="CLU_025212_5_0_1"/>
<feature type="compositionally biased region" description="Acidic residues" evidence="1">
    <location>
        <begin position="62"/>
        <end position="101"/>
    </location>
</feature>
<dbReference type="RefSeq" id="XP_007408054.1">
    <property type="nucleotide sequence ID" value="XM_007407992.1"/>
</dbReference>
<dbReference type="KEGG" id="mlr:MELLADRAFT_84646"/>
<evidence type="ECO:0000313" key="2">
    <source>
        <dbReference type="EMBL" id="EGG08468.1"/>
    </source>
</evidence>
<dbReference type="EMBL" id="GL883100">
    <property type="protein sequence ID" value="EGG08468.1"/>
    <property type="molecule type" value="Genomic_DNA"/>
</dbReference>
<name>F4RG08_MELLP</name>
<feature type="region of interest" description="Disordered" evidence="1">
    <location>
        <begin position="1"/>
        <end position="144"/>
    </location>
</feature>
<feature type="compositionally biased region" description="Basic residues" evidence="1">
    <location>
        <begin position="108"/>
        <end position="118"/>
    </location>
</feature>
<dbReference type="InParanoid" id="F4RG08"/>
<feature type="compositionally biased region" description="Basic residues" evidence="1">
    <location>
        <begin position="38"/>
        <end position="56"/>
    </location>
</feature>
<keyword evidence="3" id="KW-1185">Reference proteome</keyword>
<proteinExistence type="predicted"/>
<protein>
    <submittedName>
        <fullName evidence="2">Uncharacterized protein</fullName>
    </submittedName>
</protein>
<sequence length="589" mass="66377">MSRTTRSGARVSPPPKASSGTRVVRGNKSKALAGPSRRPTRKSNRSTSHSSRKKKAPVLETDPVEVDSQSEDDLPDDEDIYKELESEDEESDTADDSDNEVIEALARRQPKSKKHTRTGRSNARRVPLDESHDASLANAEDDPDDFTRRLEAQFAKSPTNRLENLDVDDEVHDNSVLPTVENYKGLVKEWTRKRITSVQDLQKKVTSVPPHILTEAKAIKKLYKHHKRMLAMMGNITTYTLDKALGELGGTRFPDAYRLWLKFSIEARKLKMPRKYQAGKALGQRNRKLGAAWKALSVNQKRVFHPRVFYTLSGLPAPTSDFDTDDEENGPTDLSPDELPKYNQLSLKCVEKLHNQQVQFSFSCFLPYKIENEANRMDFGYYFLASSTHPATGGDSADPGWCKEFTSNEELADYVRMKSNFPTIFAAQTQGISVDKVIASAIGKTEKMKMNCKRVDPGDKVKSDLAALLKSDLVLKFVPPGFPRGPDPGKLLLDKGWKVKIKQLPGSSLPPEVLKLGFNAMNSRRSLWLNDLQAGLFRFEKIPEDEDDDLDYMVTDHQEEPLEKDEELTVGIEEELEWNGIGEDETYEA</sequence>
<reference evidence="3" key="1">
    <citation type="journal article" date="2011" name="Proc. Natl. Acad. Sci. U.S.A.">
        <title>Obligate biotrophy features unraveled by the genomic analysis of rust fungi.</title>
        <authorList>
            <person name="Duplessis S."/>
            <person name="Cuomo C.A."/>
            <person name="Lin Y.-C."/>
            <person name="Aerts A."/>
            <person name="Tisserant E."/>
            <person name="Veneault-Fourrey C."/>
            <person name="Joly D.L."/>
            <person name="Hacquard S."/>
            <person name="Amselem J."/>
            <person name="Cantarel B.L."/>
            <person name="Chiu R."/>
            <person name="Coutinho P.M."/>
            <person name="Feau N."/>
            <person name="Field M."/>
            <person name="Frey P."/>
            <person name="Gelhaye E."/>
            <person name="Goldberg J."/>
            <person name="Grabherr M.G."/>
            <person name="Kodira C.D."/>
            <person name="Kohler A."/>
            <person name="Kuees U."/>
            <person name="Lindquist E.A."/>
            <person name="Lucas S.M."/>
            <person name="Mago R."/>
            <person name="Mauceli E."/>
            <person name="Morin E."/>
            <person name="Murat C."/>
            <person name="Pangilinan J.L."/>
            <person name="Park R."/>
            <person name="Pearson M."/>
            <person name="Quesneville H."/>
            <person name="Rouhier N."/>
            <person name="Sakthikumar S."/>
            <person name="Salamov A.A."/>
            <person name="Schmutz J."/>
            <person name="Selles B."/>
            <person name="Shapiro H."/>
            <person name="Tanguay P."/>
            <person name="Tuskan G.A."/>
            <person name="Henrissat B."/>
            <person name="Van de Peer Y."/>
            <person name="Rouze P."/>
            <person name="Ellis J.G."/>
            <person name="Dodds P.N."/>
            <person name="Schein J.E."/>
            <person name="Zhong S."/>
            <person name="Hamelin R.C."/>
            <person name="Grigoriev I.V."/>
            <person name="Szabo L.J."/>
            <person name="Martin F."/>
        </authorList>
    </citation>
    <scope>NUCLEOTIDE SEQUENCE [LARGE SCALE GENOMIC DNA]</scope>
    <source>
        <strain evidence="3">98AG31 / pathotype 3-4-7</strain>
    </source>
</reference>
<evidence type="ECO:0000313" key="3">
    <source>
        <dbReference type="Proteomes" id="UP000001072"/>
    </source>
</evidence>
<dbReference type="Proteomes" id="UP000001072">
    <property type="component" value="Unassembled WGS sequence"/>
</dbReference>
<accession>F4RG08</accession>
<evidence type="ECO:0000256" key="1">
    <source>
        <dbReference type="SAM" id="MobiDB-lite"/>
    </source>
</evidence>
<dbReference type="OrthoDB" id="2506374at2759"/>
<organism evidence="3">
    <name type="scientific">Melampsora larici-populina (strain 98AG31 / pathotype 3-4-7)</name>
    <name type="common">Poplar leaf rust fungus</name>
    <dbReference type="NCBI Taxonomy" id="747676"/>
    <lineage>
        <taxon>Eukaryota</taxon>
        <taxon>Fungi</taxon>
        <taxon>Dikarya</taxon>
        <taxon>Basidiomycota</taxon>
        <taxon>Pucciniomycotina</taxon>
        <taxon>Pucciniomycetes</taxon>
        <taxon>Pucciniales</taxon>
        <taxon>Melampsoraceae</taxon>
        <taxon>Melampsora</taxon>
    </lineage>
</organism>